<gene>
    <name evidence="1 2" type="primary">akap14</name>
    <name evidence="1" type="ORF">G4P62_000892</name>
</gene>
<dbReference type="Proteomes" id="UP000694548">
    <property type="component" value="Chromosome sgr01"/>
</dbReference>
<dbReference type="InterPro" id="IPR025663">
    <property type="entry name" value="AKAP_28"/>
</dbReference>
<organism evidence="2 3">
    <name type="scientific">Nothobranchius furzeri</name>
    <name type="common">Turquoise killifish</name>
    <dbReference type="NCBI Taxonomy" id="105023"/>
    <lineage>
        <taxon>Eukaryota</taxon>
        <taxon>Metazoa</taxon>
        <taxon>Chordata</taxon>
        <taxon>Craniata</taxon>
        <taxon>Vertebrata</taxon>
        <taxon>Euteleostomi</taxon>
        <taxon>Actinopterygii</taxon>
        <taxon>Neopterygii</taxon>
        <taxon>Teleostei</taxon>
        <taxon>Neoteleostei</taxon>
        <taxon>Acanthomorphata</taxon>
        <taxon>Ovalentaria</taxon>
        <taxon>Atherinomorphae</taxon>
        <taxon>Cyprinodontiformes</taxon>
        <taxon>Nothobranchiidae</taxon>
        <taxon>Nothobranchius</taxon>
    </lineage>
</organism>
<dbReference type="InterPro" id="IPR053084">
    <property type="entry name" value="AKAP"/>
</dbReference>
<keyword evidence="3" id="KW-1185">Reference proteome</keyword>
<dbReference type="GO" id="GO:0034237">
    <property type="term" value="F:protein kinase A regulatory subunit binding"/>
    <property type="evidence" value="ECO:0007669"/>
    <property type="project" value="TreeGrafter"/>
</dbReference>
<name>A0A8C6M019_NOTFU</name>
<dbReference type="GO" id="GO:0005952">
    <property type="term" value="C:cAMP-dependent protein kinase complex"/>
    <property type="evidence" value="ECO:0007669"/>
    <property type="project" value="TreeGrafter"/>
</dbReference>
<dbReference type="GeneTree" id="ENSGT00390000003444"/>
<reference evidence="2" key="1">
    <citation type="submission" date="2014-08" db="EMBL/GenBank/DDBJ databases">
        <authorList>
            <person name="Senf B."/>
            <person name="Petzold A."/>
            <person name="Downie B.R."/>
            <person name="Koch P."/>
            <person name="Platzer M."/>
        </authorList>
    </citation>
    <scope>NUCLEOTIDE SEQUENCE [LARGE SCALE GENOMIC DNA]</scope>
    <source>
        <strain evidence="2">GRZ</strain>
    </source>
</reference>
<protein>
    <submittedName>
        <fullName evidence="1">A-kinase anchoring protein 14</fullName>
    </submittedName>
    <submittedName>
        <fullName evidence="2">Si:dkeyp-81f3.4</fullName>
    </submittedName>
</protein>
<reference evidence="2" key="3">
    <citation type="submission" date="2025-05" db="UniProtKB">
        <authorList>
            <consortium name="Ensembl"/>
        </authorList>
    </citation>
    <scope>IDENTIFICATION</scope>
</reference>
<dbReference type="Proteomes" id="UP000822369">
    <property type="component" value="Chromosome 2"/>
</dbReference>
<accession>A0A8C6M019</accession>
<evidence type="ECO:0000313" key="3">
    <source>
        <dbReference type="Proteomes" id="UP000694548"/>
    </source>
</evidence>
<dbReference type="Pfam" id="PF14469">
    <property type="entry name" value="AKAP28"/>
    <property type="match status" value="1"/>
</dbReference>
<dbReference type="AlphaFoldDB" id="A0A8C6M019"/>
<dbReference type="PANTHER" id="PTHR35075">
    <property type="entry name" value="A-KINASE ANCHOR PROTEIN 14"/>
    <property type="match status" value="1"/>
</dbReference>
<dbReference type="RefSeq" id="XP_015813146.1">
    <property type="nucleotide sequence ID" value="XM_015957660.2"/>
</dbReference>
<reference evidence="1" key="2">
    <citation type="submission" date="2020-03" db="EMBL/GenBank/DDBJ databases">
        <title>Intra-Species Differences in Population Size shape Life History and Genome Evolution.</title>
        <authorList>
            <person name="Willemsen D."/>
            <person name="Cui R."/>
            <person name="Valenzano D.R."/>
        </authorList>
    </citation>
    <scope>NUCLEOTIDE SEQUENCE</scope>
    <source>
        <strain evidence="1">GRZ</strain>
        <tissue evidence="1">Whole</tissue>
    </source>
</reference>
<dbReference type="OrthoDB" id="630895at2759"/>
<dbReference type="EMBL" id="JAAVVJ010000002">
    <property type="protein sequence ID" value="KAF7229080.1"/>
    <property type="molecule type" value="Genomic_DNA"/>
</dbReference>
<dbReference type="Ensembl" id="ENSNFUT00015028204.1">
    <property type="protein sequence ID" value="ENSNFUP00015026996.1"/>
    <property type="gene ID" value="ENSNFUG00015013093.1"/>
</dbReference>
<evidence type="ECO:0000313" key="2">
    <source>
        <dbReference type="Ensembl" id="ENSNFUP00015026996.1"/>
    </source>
</evidence>
<dbReference type="GeneID" id="107384399"/>
<dbReference type="PANTHER" id="PTHR35075:SF1">
    <property type="entry name" value="A-KINASE ANCHOR PROTEIN 14"/>
    <property type="match status" value="1"/>
</dbReference>
<dbReference type="OMA" id="YIETWEL"/>
<proteinExistence type="predicted"/>
<sequence length="186" mass="21648">METVLQRVLGSLFDRSDEVKMDTYTAESSLLVKAWLDRQKSSEKQGNNSNGTQTDTFQWITCRDFTVELGKEQINDYIQTWGIRPCWRHSVNFLYSTEETHGTLYHYRARFGTPTARRPVTRTACVYFAVEVTKNESQSLPVEVYFIVESNRLVHSAGESRVREEWLADVIENKTLVQTMMDLFDQ</sequence>
<dbReference type="CTD" id="158798"/>
<dbReference type="KEGG" id="nfu:107384399"/>
<evidence type="ECO:0000313" key="1">
    <source>
        <dbReference type="EMBL" id="KAF7229080.1"/>
    </source>
</evidence>